<proteinExistence type="predicted"/>
<dbReference type="EMBL" id="FZOF01000021">
    <property type="protein sequence ID" value="SNT32860.1"/>
    <property type="molecule type" value="Genomic_DNA"/>
</dbReference>
<gene>
    <name evidence="1" type="ORF">SAMN05216252_1214</name>
</gene>
<keyword evidence="2" id="KW-1185">Reference proteome</keyword>
<dbReference type="Proteomes" id="UP000198280">
    <property type="component" value="Unassembled WGS sequence"/>
</dbReference>
<dbReference type="AlphaFoldDB" id="A0A239LRF3"/>
<accession>A0A239LRF3</accession>
<reference evidence="1 2" key="1">
    <citation type="submission" date="2017-06" db="EMBL/GenBank/DDBJ databases">
        <authorList>
            <person name="Kim H.J."/>
            <person name="Triplett B.A."/>
        </authorList>
    </citation>
    <scope>NUCLEOTIDE SEQUENCE [LARGE SCALE GENOMIC DNA]</scope>
    <source>
        <strain evidence="1 2">CGMCC 4.1858</strain>
    </source>
</reference>
<organism evidence="1 2">
    <name type="scientific">Actinacidiphila glaucinigra</name>
    <dbReference type="NCBI Taxonomy" id="235986"/>
    <lineage>
        <taxon>Bacteria</taxon>
        <taxon>Bacillati</taxon>
        <taxon>Actinomycetota</taxon>
        <taxon>Actinomycetes</taxon>
        <taxon>Kitasatosporales</taxon>
        <taxon>Streptomycetaceae</taxon>
        <taxon>Actinacidiphila</taxon>
    </lineage>
</organism>
<protein>
    <submittedName>
        <fullName evidence="1">Uncharacterized protein</fullName>
    </submittedName>
</protein>
<evidence type="ECO:0000313" key="2">
    <source>
        <dbReference type="Proteomes" id="UP000198280"/>
    </source>
</evidence>
<sequence length="106" mass="11644">MCLRGGPVVRVCRGRDEASNAPQLRRQLLYVTPQPRASRRSVPCMRASKTWMREIGRGATGGGAGAVGVFARDAARWPTWTAVRGGGSRCRSWVPHSKRVPERFPA</sequence>
<evidence type="ECO:0000313" key="1">
    <source>
        <dbReference type="EMBL" id="SNT32860.1"/>
    </source>
</evidence>
<name>A0A239LRF3_9ACTN</name>